<dbReference type="InterPro" id="IPR001555">
    <property type="entry name" value="GART_AS"/>
</dbReference>
<dbReference type="EMBL" id="CP003360">
    <property type="protein sequence ID" value="AFM28102.1"/>
    <property type="molecule type" value="Genomic_DNA"/>
</dbReference>
<dbReference type="AlphaFoldDB" id="I4CEW1"/>
<dbReference type="PANTHER" id="PTHR43369:SF2">
    <property type="entry name" value="PHOSPHORIBOSYLGLYCINAMIDE FORMYLTRANSFERASE"/>
    <property type="match status" value="1"/>
</dbReference>
<dbReference type="KEGG" id="dti:Desti_5520"/>
<dbReference type="SUPFAM" id="SSF53328">
    <property type="entry name" value="Formyltransferase"/>
    <property type="match status" value="1"/>
</dbReference>
<dbReference type="PANTHER" id="PTHR43369">
    <property type="entry name" value="PHOSPHORIBOSYLGLYCINAMIDE FORMYLTRANSFERASE"/>
    <property type="match status" value="1"/>
</dbReference>
<dbReference type="eggNOG" id="COG0299">
    <property type="taxonomic scope" value="Bacteria"/>
</dbReference>
<dbReference type="GO" id="GO:0004644">
    <property type="term" value="F:phosphoribosylglycinamide formyltransferase activity"/>
    <property type="evidence" value="ECO:0007669"/>
    <property type="project" value="UniProtKB-EC"/>
</dbReference>
<dbReference type="GO" id="GO:0005737">
    <property type="term" value="C:cytoplasm"/>
    <property type="evidence" value="ECO:0007669"/>
    <property type="project" value="TreeGrafter"/>
</dbReference>
<dbReference type="STRING" id="706587.Desti_5520"/>
<comment type="similarity">
    <text evidence="5">Belongs to the GART family.</text>
</comment>
<evidence type="ECO:0000256" key="5">
    <source>
        <dbReference type="ARBA" id="ARBA00038440"/>
    </source>
</evidence>
<evidence type="ECO:0000259" key="9">
    <source>
        <dbReference type="Pfam" id="PF00551"/>
    </source>
</evidence>
<evidence type="ECO:0000256" key="1">
    <source>
        <dbReference type="ARBA" id="ARBA00005054"/>
    </source>
</evidence>
<name>I4CEW1_DESTA</name>
<dbReference type="EC" id="2.1.2.2" evidence="2"/>
<evidence type="ECO:0000313" key="10">
    <source>
        <dbReference type="EMBL" id="AFM28102.1"/>
    </source>
</evidence>
<dbReference type="Gene3D" id="3.40.50.170">
    <property type="entry name" value="Formyl transferase, N-terminal domain"/>
    <property type="match status" value="1"/>
</dbReference>
<feature type="domain" description="Formyl transferase N-terminal" evidence="9">
    <location>
        <begin position="88"/>
        <end position="198"/>
    </location>
</feature>
<dbReference type="InterPro" id="IPR036477">
    <property type="entry name" value="Formyl_transf_N_sf"/>
</dbReference>
<accession>I4CEW1</accession>
<evidence type="ECO:0000256" key="8">
    <source>
        <dbReference type="ARBA" id="ARBA00047664"/>
    </source>
</evidence>
<evidence type="ECO:0000256" key="2">
    <source>
        <dbReference type="ARBA" id="ARBA00012254"/>
    </source>
</evidence>
<comment type="pathway">
    <text evidence="1">Purine metabolism; IMP biosynthesis via de novo pathway; N(2)-formyl-N(1)-(5-phospho-D-ribosyl)glycinamide from N(1)-(5-phospho-D-ribosyl)glycinamide (10-formyl THF route): step 1/1.</text>
</comment>
<dbReference type="GO" id="GO:0006189">
    <property type="term" value="P:'de novo' IMP biosynthetic process"/>
    <property type="evidence" value="ECO:0007669"/>
    <property type="project" value="TreeGrafter"/>
</dbReference>
<evidence type="ECO:0000256" key="7">
    <source>
        <dbReference type="ARBA" id="ARBA00041682"/>
    </source>
</evidence>
<evidence type="ECO:0000313" key="11">
    <source>
        <dbReference type="Proteomes" id="UP000006055"/>
    </source>
</evidence>
<dbReference type="OrthoDB" id="9806170at2"/>
<sequence>MALKMGWLSTGRDPAARNLLQTVYEDIAKNNIPASIEWVFCHRETGDAPLSEEYRQRELFFDLAAGFNIPVATLSHLRVAPDLRKRGIAESPSAAEASPALEEWRNLFGQEVMKVIRMLPPVDIVIMAGYMLIIGDPELEGMVLVNVHPALPWGPRGTWQEVIHQLIAENAEEQGIMVHVVTKTLDRGPVISYCRFPIKGAQWDPLWDAWHNEIKPESTREEREAHPLFLKIRAEGEIRELPLLRSAIREIAYGNITIRDKRIRVGGMAQENGVDLTETISKIVFQEK</sequence>
<reference evidence="11" key="1">
    <citation type="submission" date="2012-06" db="EMBL/GenBank/DDBJ databases">
        <title>Complete sequence of chromosome of Desulfomonile tiedjei DSM 6799.</title>
        <authorList>
            <person name="Lucas S."/>
            <person name="Copeland A."/>
            <person name="Lapidus A."/>
            <person name="Glavina del Rio T."/>
            <person name="Dalin E."/>
            <person name="Tice H."/>
            <person name="Bruce D."/>
            <person name="Goodwin L."/>
            <person name="Pitluck S."/>
            <person name="Peters L."/>
            <person name="Ovchinnikova G."/>
            <person name="Zeytun A."/>
            <person name="Lu M."/>
            <person name="Kyrpides N."/>
            <person name="Mavromatis K."/>
            <person name="Ivanova N."/>
            <person name="Brettin T."/>
            <person name="Detter J.C."/>
            <person name="Han C."/>
            <person name="Larimer F."/>
            <person name="Land M."/>
            <person name="Hauser L."/>
            <person name="Markowitz V."/>
            <person name="Cheng J.-F."/>
            <person name="Hugenholtz P."/>
            <person name="Woyke T."/>
            <person name="Wu D."/>
            <person name="Spring S."/>
            <person name="Schroeder M."/>
            <person name="Brambilla E."/>
            <person name="Klenk H.-P."/>
            <person name="Eisen J.A."/>
        </authorList>
    </citation>
    <scope>NUCLEOTIDE SEQUENCE [LARGE SCALE GENOMIC DNA]</scope>
    <source>
        <strain evidence="11">ATCC 49306 / DSM 6799 / DCB-1</strain>
    </source>
</reference>
<proteinExistence type="inferred from homology"/>
<evidence type="ECO:0000256" key="6">
    <source>
        <dbReference type="ARBA" id="ARBA00041324"/>
    </source>
</evidence>
<organism evidence="10 11">
    <name type="scientific">Desulfomonile tiedjei (strain ATCC 49306 / DSM 6799 / DCB-1)</name>
    <dbReference type="NCBI Taxonomy" id="706587"/>
    <lineage>
        <taxon>Bacteria</taxon>
        <taxon>Pseudomonadati</taxon>
        <taxon>Thermodesulfobacteriota</taxon>
        <taxon>Desulfomonilia</taxon>
        <taxon>Desulfomonilales</taxon>
        <taxon>Desulfomonilaceae</taxon>
        <taxon>Desulfomonile</taxon>
    </lineage>
</organism>
<dbReference type="InterPro" id="IPR002376">
    <property type="entry name" value="Formyl_transf_N"/>
</dbReference>
<evidence type="ECO:0000256" key="4">
    <source>
        <dbReference type="ARBA" id="ARBA00022755"/>
    </source>
</evidence>
<keyword evidence="3 10" id="KW-0808">Transferase</keyword>
<gene>
    <name evidence="10" type="ordered locus">Desti_5520</name>
</gene>
<protein>
    <recommendedName>
        <fullName evidence="2">phosphoribosylglycinamide formyltransferase 1</fullName>
        <ecNumber evidence="2">2.1.2.2</ecNumber>
    </recommendedName>
    <alternativeName>
        <fullName evidence="7">5'-phosphoribosylglycinamide transformylase</fullName>
    </alternativeName>
    <alternativeName>
        <fullName evidence="6">GAR transformylase</fullName>
    </alternativeName>
</protein>
<dbReference type="HOGENOM" id="CLU_080110_0_0_7"/>
<comment type="catalytic activity">
    <reaction evidence="8">
        <text>N(1)-(5-phospho-beta-D-ribosyl)glycinamide + (6R)-10-formyltetrahydrofolate = N(2)-formyl-N(1)-(5-phospho-beta-D-ribosyl)glycinamide + (6S)-5,6,7,8-tetrahydrofolate + H(+)</text>
        <dbReference type="Rhea" id="RHEA:15053"/>
        <dbReference type="ChEBI" id="CHEBI:15378"/>
        <dbReference type="ChEBI" id="CHEBI:57453"/>
        <dbReference type="ChEBI" id="CHEBI:143788"/>
        <dbReference type="ChEBI" id="CHEBI:147286"/>
        <dbReference type="ChEBI" id="CHEBI:195366"/>
        <dbReference type="EC" id="2.1.2.2"/>
    </reaction>
</comment>
<evidence type="ECO:0000256" key="3">
    <source>
        <dbReference type="ARBA" id="ARBA00022679"/>
    </source>
</evidence>
<dbReference type="Pfam" id="PF00551">
    <property type="entry name" value="Formyl_trans_N"/>
    <property type="match status" value="1"/>
</dbReference>
<dbReference type="RefSeq" id="WP_014813198.1">
    <property type="nucleotide sequence ID" value="NC_018025.1"/>
</dbReference>
<keyword evidence="4" id="KW-0658">Purine biosynthesis</keyword>
<keyword evidence="11" id="KW-1185">Reference proteome</keyword>
<dbReference type="Proteomes" id="UP000006055">
    <property type="component" value="Chromosome"/>
</dbReference>
<dbReference type="PROSITE" id="PS00373">
    <property type="entry name" value="GART"/>
    <property type="match status" value="1"/>
</dbReference>